<organism evidence="3 4">
    <name type="scientific">Geodermatophilus obscurus</name>
    <dbReference type="NCBI Taxonomy" id="1861"/>
    <lineage>
        <taxon>Bacteria</taxon>
        <taxon>Bacillati</taxon>
        <taxon>Actinomycetota</taxon>
        <taxon>Actinomycetes</taxon>
        <taxon>Geodermatophilales</taxon>
        <taxon>Geodermatophilaceae</taxon>
        <taxon>Geodermatophilus</taxon>
    </lineage>
</organism>
<sequence length="78" mass="8372">MSGAARTPDPDDQRRGMTPRPKRGRALMLGIFFGLIVFVFLFITLVSQCGTGDDDEVYDDDPQGSALVVDVASLLPAA</sequence>
<dbReference type="AlphaFoldDB" id="A0A1I5H2H5"/>
<evidence type="ECO:0000256" key="2">
    <source>
        <dbReference type="SAM" id="Phobius"/>
    </source>
</evidence>
<accession>A0A1I5H2H5</accession>
<evidence type="ECO:0000313" key="3">
    <source>
        <dbReference type="EMBL" id="SFO42236.1"/>
    </source>
</evidence>
<evidence type="ECO:0000313" key="4">
    <source>
        <dbReference type="Proteomes" id="UP000183642"/>
    </source>
</evidence>
<name>A0A1I5H2H5_9ACTN</name>
<keyword evidence="2" id="KW-0812">Transmembrane</keyword>
<proteinExistence type="predicted"/>
<dbReference type="RefSeq" id="WP_075014638.1">
    <property type="nucleotide sequence ID" value="NZ_FOWE01000008.1"/>
</dbReference>
<feature type="region of interest" description="Disordered" evidence="1">
    <location>
        <begin position="1"/>
        <end position="21"/>
    </location>
</feature>
<keyword evidence="2" id="KW-0472">Membrane</keyword>
<keyword evidence="2" id="KW-1133">Transmembrane helix</keyword>
<dbReference type="EMBL" id="FOWE01000008">
    <property type="protein sequence ID" value="SFO42236.1"/>
    <property type="molecule type" value="Genomic_DNA"/>
</dbReference>
<protein>
    <submittedName>
        <fullName evidence="3">Uncharacterized protein</fullName>
    </submittedName>
</protein>
<feature type="transmembrane region" description="Helical" evidence="2">
    <location>
        <begin position="26"/>
        <end position="46"/>
    </location>
</feature>
<keyword evidence="4" id="KW-1185">Reference proteome</keyword>
<reference evidence="4" key="1">
    <citation type="submission" date="2016-10" db="EMBL/GenBank/DDBJ databases">
        <authorList>
            <person name="Varghese N."/>
            <person name="Submissions S."/>
        </authorList>
    </citation>
    <scope>NUCLEOTIDE SEQUENCE [LARGE SCALE GENOMIC DNA]</scope>
    <source>
        <strain evidence="4">DSM 43161</strain>
    </source>
</reference>
<evidence type="ECO:0000256" key="1">
    <source>
        <dbReference type="SAM" id="MobiDB-lite"/>
    </source>
</evidence>
<gene>
    <name evidence="3" type="ORF">SAMN05660359_03321</name>
</gene>
<dbReference type="Proteomes" id="UP000183642">
    <property type="component" value="Unassembled WGS sequence"/>
</dbReference>